<sequence>GHGNGLRRAKIIGPSYRSHLLSHLRTSPPTRRRQPPPTGRRQPPHTGRRQPPHTGRRQPSLPADS</sequence>
<accession>A0A4Y2DLG2</accession>
<organism evidence="4 6">
    <name type="scientific">Araneus ventricosus</name>
    <name type="common">Orbweaver spider</name>
    <name type="synonym">Epeira ventricosa</name>
    <dbReference type="NCBI Taxonomy" id="182803"/>
    <lineage>
        <taxon>Eukaryota</taxon>
        <taxon>Metazoa</taxon>
        <taxon>Ecdysozoa</taxon>
        <taxon>Arthropoda</taxon>
        <taxon>Chelicerata</taxon>
        <taxon>Arachnida</taxon>
        <taxon>Araneae</taxon>
        <taxon>Araneomorphae</taxon>
        <taxon>Entelegynae</taxon>
        <taxon>Araneoidea</taxon>
        <taxon>Araneidae</taxon>
        <taxon>Araneus</taxon>
    </lineage>
</organism>
<feature type="compositionally biased region" description="Basic residues" evidence="1">
    <location>
        <begin position="42"/>
        <end position="56"/>
    </location>
</feature>
<proteinExistence type="predicted"/>
<evidence type="ECO:0000313" key="4">
    <source>
        <dbReference type="EMBL" id="GBM16694.1"/>
    </source>
</evidence>
<dbReference type="EMBL" id="BGPR01166948">
    <property type="protein sequence ID" value="GBM16764.1"/>
    <property type="molecule type" value="Genomic_DNA"/>
</dbReference>
<dbReference type="EMBL" id="BGPR01166922">
    <property type="protein sequence ID" value="GBM16669.1"/>
    <property type="molecule type" value="Genomic_DNA"/>
</dbReference>
<dbReference type="EMBL" id="BGPR01166904">
    <property type="protein sequence ID" value="GBM16591.1"/>
    <property type="molecule type" value="Genomic_DNA"/>
</dbReference>
<evidence type="ECO:0000256" key="1">
    <source>
        <dbReference type="SAM" id="MobiDB-lite"/>
    </source>
</evidence>
<evidence type="ECO:0000313" key="5">
    <source>
        <dbReference type="EMBL" id="GBM16764.1"/>
    </source>
</evidence>
<keyword evidence="6" id="KW-1185">Reference proteome</keyword>
<feature type="compositionally biased region" description="Basic residues" evidence="1">
    <location>
        <begin position="1"/>
        <end position="10"/>
    </location>
</feature>
<protein>
    <submittedName>
        <fullName evidence="4">Uncharacterized protein</fullName>
    </submittedName>
</protein>
<dbReference type="Proteomes" id="UP000499080">
    <property type="component" value="Unassembled WGS sequence"/>
</dbReference>
<reference evidence="4 6" key="1">
    <citation type="journal article" date="2019" name="Sci. Rep.">
        <title>Orb-weaving spider Araneus ventricosus genome elucidates the spidroin gene catalogue.</title>
        <authorList>
            <person name="Kono N."/>
            <person name="Nakamura H."/>
            <person name="Ohtoshi R."/>
            <person name="Moran D.A.P."/>
            <person name="Shinohara A."/>
            <person name="Yoshida Y."/>
            <person name="Fujiwara M."/>
            <person name="Mori M."/>
            <person name="Tomita M."/>
            <person name="Arakawa K."/>
        </authorList>
    </citation>
    <scope>NUCLEOTIDE SEQUENCE [LARGE SCALE GENOMIC DNA]</scope>
</reference>
<evidence type="ECO:0000313" key="6">
    <source>
        <dbReference type="Proteomes" id="UP000499080"/>
    </source>
</evidence>
<name>A0A4Y2DLG2_ARAVE</name>
<evidence type="ECO:0000313" key="2">
    <source>
        <dbReference type="EMBL" id="GBM16591.1"/>
    </source>
</evidence>
<gene>
    <name evidence="4" type="ORF">AVEN_140802_1</name>
    <name evidence="5" type="ORF">AVEN_233746_1</name>
    <name evidence="2" type="ORF">AVEN_265885_1</name>
    <name evidence="3" type="ORF">AVEN_78841_1</name>
</gene>
<feature type="non-terminal residue" evidence="4">
    <location>
        <position position="1"/>
    </location>
</feature>
<dbReference type="EMBL" id="BGPR01166929">
    <property type="protein sequence ID" value="GBM16694.1"/>
    <property type="molecule type" value="Genomic_DNA"/>
</dbReference>
<comment type="caution">
    <text evidence="4">The sequence shown here is derived from an EMBL/GenBank/DDBJ whole genome shotgun (WGS) entry which is preliminary data.</text>
</comment>
<feature type="region of interest" description="Disordered" evidence="1">
    <location>
        <begin position="1"/>
        <end position="65"/>
    </location>
</feature>
<evidence type="ECO:0000313" key="3">
    <source>
        <dbReference type="EMBL" id="GBM16669.1"/>
    </source>
</evidence>
<dbReference type="AlphaFoldDB" id="A0A4Y2DLG2"/>